<dbReference type="EMBL" id="AHIH01000015">
    <property type="protein sequence ID" value="EHN68017.1"/>
    <property type="molecule type" value="Genomic_DNA"/>
</dbReference>
<sequence length="221" mass="25845">MNTRRILELKKRRRRKLEVYFRIKAEREAYEQRLQLAFHEYQNKRSTMDRKHADFFESIDKETKELGIAMTFFQLLESQLDENLVQVYLAEDPPDVAVVTDKETSFGIEITELVSEKAIGLDIKNKREQYLIEILSWNAQSLQSKLKKIITSKAEKCAKIESSYDHLVLLIFTDEPRLSSDVIKSFLPEMELPNLSPFDLVYILTSYEPQNKGYGLIQVGT</sequence>
<dbReference type="RefSeq" id="WP_005424056.1">
    <property type="nucleotide sequence ID" value="NZ_JH584329.1"/>
</dbReference>
<protein>
    <submittedName>
        <fullName evidence="1">Uncharacterized protein</fullName>
    </submittedName>
</protein>
<name>A0AAV3EMU2_ALIFS</name>
<reference evidence="1 2" key="1">
    <citation type="journal article" date="2012" name="J. Bacteriol.">
        <title>Draft Genome Sequence of Vibrio fischeri SR5, a Strain Isolated from the Light Organ of the Mediterranean Squid Sepiola robusta.</title>
        <authorList>
            <person name="Gyllborg M.C."/>
            <person name="Sahl J.W."/>
            <person name="Cronin D.C.III."/>
            <person name="Rasko D.A."/>
            <person name="Mandel M.J."/>
        </authorList>
    </citation>
    <scope>NUCLEOTIDE SEQUENCE [LARGE SCALE GENOMIC DNA]</scope>
    <source>
        <strain evidence="1 2">SR5</strain>
    </source>
</reference>
<dbReference type="AlphaFoldDB" id="A0AAV3EMU2"/>
<proteinExistence type="predicted"/>
<evidence type="ECO:0000313" key="1">
    <source>
        <dbReference type="EMBL" id="EHN68017.1"/>
    </source>
</evidence>
<organism evidence="1 2">
    <name type="scientific">Aliivibrio fischeri SR5</name>
    <dbReference type="NCBI Taxonomy" id="1088719"/>
    <lineage>
        <taxon>Bacteria</taxon>
        <taxon>Pseudomonadati</taxon>
        <taxon>Pseudomonadota</taxon>
        <taxon>Gammaproteobacteria</taxon>
        <taxon>Vibrionales</taxon>
        <taxon>Vibrionaceae</taxon>
        <taxon>Aliivibrio</taxon>
    </lineage>
</organism>
<accession>A0AAV3EMU2</accession>
<dbReference type="Proteomes" id="UP000004521">
    <property type="component" value="Unassembled WGS sequence"/>
</dbReference>
<comment type="caution">
    <text evidence="1">The sequence shown here is derived from an EMBL/GenBank/DDBJ whole genome shotgun (WGS) entry which is preliminary data.</text>
</comment>
<gene>
    <name evidence="1" type="ORF">VFSR5_2742</name>
</gene>
<evidence type="ECO:0000313" key="2">
    <source>
        <dbReference type="Proteomes" id="UP000004521"/>
    </source>
</evidence>